<proteinExistence type="predicted"/>
<sequence>NRSTEDAVSIALHTALTHLQLPNTYVRMLICGLQFSLQHSDPGQAGTEAPQPGTALIAVPLVVRIGDNTSSTLVLSTGTPQGCVLSPALFTLFTSDCSAIHSTNTIVKLLTNFYRATIESILCLSAAVWYGSCTAQDQKDLAQGGENSTGDCGKSSSRPDLDSMYAGWWIQKKARHIADQPYPPGKWTVCTTASIWKT</sequence>
<dbReference type="EMBL" id="CM041553">
    <property type="protein sequence ID" value="KAI3353379.1"/>
    <property type="molecule type" value="Genomic_DNA"/>
</dbReference>
<feature type="non-terminal residue" evidence="1">
    <location>
        <position position="1"/>
    </location>
</feature>
<reference evidence="1" key="1">
    <citation type="submission" date="2022-04" db="EMBL/GenBank/DDBJ databases">
        <title>Jade perch genome.</title>
        <authorList>
            <person name="Chao B."/>
        </authorList>
    </citation>
    <scope>NUCLEOTIDE SEQUENCE</scope>
    <source>
        <strain evidence="1">CB-2022</strain>
    </source>
</reference>
<accession>A0ACB8VD37</accession>
<comment type="caution">
    <text evidence="1">The sequence shown here is derived from an EMBL/GenBank/DDBJ whole genome shotgun (WGS) entry which is preliminary data.</text>
</comment>
<organism evidence="1 2">
    <name type="scientific">Scortum barcoo</name>
    <name type="common">barcoo grunter</name>
    <dbReference type="NCBI Taxonomy" id="214431"/>
    <lineage>
        <taxon>Eukaryota</taxon>
        <taxon>Metazoa</taxon>
        <taxon>Chordata</taxon>
        <taxon>Craniata</taxon>
        <taxon>Vertebrata</taxon>
        <taxon>Euteleostomi</taxon>
        <taxon>Actinopterygii</taxon>
        <taxon>Neopterygii</taxon>
        <taxon>Teleostei</taxon>
        <taxon>Neoteleostei</taxon>
        <taxon>Acanthomorphata</taxon>
        <taxon>Eupercaria</taxon>
        <taxon>Centrarchiformes</taxon>
        <taxon>Terapontoidei</taxon>
        <taxon>Terapontidae</taxon>
        <taxon>Scortum</taxon>
    </lineage>
</organism>
<evidence type="ECO:0000313" key="1">
    <source>
        <dbReference type="EMBL" id="KAI3353379.1"/>
    </source>
</evidence>
<evidence type="ECO:0000313" key="2">
    <source>
        <dbReference type="Proteomes" id="UP000831701"/>
    </source>
</evidence>
<protein>
    <submittedName>
        <fullName evidence="1">Uncharacterized protein</fullName>
    </submittedName>
</protein>
<gene>
    <name evidence="1" type="ORF">L3Q82_019915</name>
</gene>
<keyword evidence="2" id="KW-1185">Reference proteome</keyword>
<feature type="non-terminal residue" evidence="1">
    <location>
        <position position="198"/>
    </location>
</feature>
<name>A0ACB8VD37_9TELE</name>
<dbReference type="Proteomes" id="UP000831701">
    <property type="component" value="Chromosome 23"/>
</dbReference>